<dbReference type="Gene3D" id="1.10.520.40">
    <property type="entry name" value="CRISPR-associated protein Cse2"/>
    <property type="match status" value="1"/>
</dbReference>
<dbReference type="Proteomes" id="UP000252038">
    <property type="component" value="Chromosome"/>
</dbReference>
<organism evidence="1 2">
    <name type="scientific">Chromobacterium phragmitis</name>
    <dbReference type="NCBI Taxonomy" id="2202141"/>
    <lineage>
        <taxon>Bacteria</taxon>
        <taxon>Pseudomonadati</taxon>
        <taxon>Pseudomonadota</taxon>
        <taxon>Betaproteobacteria</taxon>
        <taxon>Neisseriales</taxon>
        <taxon>Chromobacteriaceae</taxon>
        <taxon>Chromobacterium</taxon>
    </lineage>
</organism>
<name>A0A344UM86_9NEIS</name>
<reference evidence="1 2" key="1">
    <citation type="submission" date="2018-05" db="EMBL/GenBank/DDBJ databases">
        <title>Genome sequencing, assembly and analysis of the novel insecticidal bacterium, Chromobacterium phragmitis.</title>
        <authorList>
            <person name="Sparks M.E."/>
            <person name="Blackburn M.B."/>
            <person name="Gundersen-Rindal D.E."/>
        </authorList>
    </citation>
    <scope>NUCLEOTIDE SEQUENCE [LARGE SCALE GENOMIC DNA]</scope>
    <source>
        <strain evidence="1">IIBBL 274-1</strain>
    </source>
</reference>
<dbReference type="CDD" id="cd09731">
    <property type="entry name" value="Cse2_I-E"/>
    <property type="match status" value="1"/>
</dbReference>
<dbReference type="EMBL" id="CP029554">
    <property type="protein sequence ID" value="AXE36384.1"/>
    <property type="molecule type" value="Genomic_DNA"/>
</dbReference>
<dbReference type="InterPro" id="IPR013382">
    <property type="entry name" value="CRISPR-assoc_prot_Cse2"/>
</dbReference>
<dbReference type="AlphaFoldDB" id="A0A344UM86"/>
<gene>
    <name evidence="1" type="primary">casB</name>
    <name evidence="1" type="ORF">DK843_20060</name>
</gene>
<proteinExistence type="predicted"/>
<evidence type="ECO:0000313" key="2">
    <source>
        <dbReference type="Proteomes" id="UP000252038"/>
    </source>
</evidence>
<sequence length="195" mass="22487">MKRFLSKTERQALAKTVAQWRQALDPSDEERHGPFAMLKRADRAQLRRCAAPEEVLLQSAFHRLLQELRRQDLDVRADELALAAGVAAHATHAPGKEFARSLGRKNESGREAMSELRFRQLQTCRDEDSFYRQARRAVDLLGGEVDVGKLAVDLLQWVWEFREADPALPPRERLKLRWAADYYHESLREADQEPA</sequence>
<protein>
    <submittedName>
        <fullName evidence="1">Type I-E CRISPR-associated protein Cse2/CasB</fullName>
    </submittedName>
</protein>
<dbReference type="NCBIfam" id="TIGR02548">
    <property type="entry name" value="casB_cse2"/>
    <property type="match status" value="1"/>
</dbReference>
<dbReference type="Pfam" id="PF09485">
    <property type="entry name" value="CRISPR_Cse2"/>
    <property type="match status" value="1"/>
</dbReference>
<dbReference type="KEGG" id="chrb:DK843_20060"/>
<dbReference type="RefSeq" id="WP_114074155.1">
    <property type="nucleotide sequence ID" value="NZ_CP029554.1"/>
</dbReference>
<evidence type="ECO:0000313" key="1">
    <source>
        <dbReference type="EMBL" id="AXE36384.1"/>
    </source>
</evidence>
<accession>A0A344UM86</accession>
<dbReference type="InterPro" id="IPR038287">
    <property type="entry name" value="Cse2_sf"/>
</dbReference>